<comment type="caution">
    <text evidence="1">The sequence shown here is derived from an EMBL/GenBank/DDBJ whole genome shotgun (WGS) entry which is preliminary data.</text>
</comment>
<gene>
    <name evidence="1" type="ORF">BGO89_00220</name>
</gene>
<evidence type="ECO:0000313" key="2">
    <source>
        <dbReference type="Proteomes" id="UP000184233"/>
    </source>
</evidence>
<reference evidence="1 2" key="1">
    <citation type="submission" date="2016-09" db="EMBL/GenBank/DDBJ databases">
        <title>Genome-resolved meta-omics ties microbial dynamics to process performance in biotechnology for thiocyanate degradation.</title>
        <authorList>
            <person name="Kantor R.S."/>
            <person name="Huddy R.J."/>
            <person name="Iyer R."/>
            <person name="Thomas B.C."/>
            <person name="Brown C.T."/>
            <person name="Anantharaman K."/>
            <person name="Tringe S."/>
            <person name="Hettich R.L."/>
            <person name="Harrison S.T."/>
            <person name="Banfield J.F."/>
        </authorList>
    </citation>
    <scope>NUCLEOTIDE SEQUENCE [LARGE SCALE GENOMIC DNA]</scope>
    <source>
        <strain evidence="1">59-99</strain>
    </source>
</reference>
<dbReference type="Proteomes" id="UP000184233">
    <property type="component" value="Unassembled WGS sequence"/>
</dbReference>
<protein>
    <submittedName>
        <fullName evidence="1">Uncharacterized protein</fullName>
    </submittedName>
</protein>
<dbReference type="AlphaFoldDB" id="A0A1M3L158"/>
<accession>A0A1M3L158</accession>
<proteinExistence type="predicted"/>
<name>A0A1M3L158_9BACT</name>
<sequence length="68" mass="7235">MLSAANSTNGSAEAMVVQAAATQHTTTIITRRITLVRASITLGKIETDAGTYRRHVNYVPTGSDTVFP</sequence>
<dbReference type="EMBL" id="MKVH01000017">
    <property type="protein sequence ID" value="OJX58669.1"/>
    <property type="molecule type" value="Genomic_DNA"/>
</dbReference>
<organism evidence="1 2">
    <name type="scientific">Candidatus Kapaibacterium thiocyanatum</name>
    <dbReference type="NCBI Taxonomy" id="1895771"/>
    <lineage>
        <taxon>Bacteria</taxon>
        <taxon>Pseudomonadati</taxon>
        <taxon>Candidatus Kapaibacteriota</taxon>
        <taxon>Candidatus Kapaibacteriia</taxon>
        <taxon>Candidatus Kapaibacteriales</taxon>
        <taxon>Candidatus Kapaibacteriaceae</taxon>
        <taxon>Candidatus Kapaibacterium</taxon>
    </lineage>
</organism>
<dbReference type="STRING" id="1895771.BGO89_00220"/>
<evidence type="ECO:0000313" key="1">
    <source>
        <dbReference type="EMBL" id="OJX58669.1"/>
    </source>
</evidence>